<dbReference type="KEGG" id="schv:BRCON_0031"/>
<name>A0A2Z4Y1R5_SUMC1</name>
<reference evidence="1 2" key="1">
    <citation type="submission" date="2018-05" db="EMBL/GenBank/DDBJ databases">
        <title>A metagenomic window into the 2 km-deep terrestrial subsurface aquifer revealed taxonomically and functionally diverse microbial community comprising novel uncultured bacterial lineages.</title>
        <authorList>
            <person name="Kadnikov V.V."/>
            <person name="Mardanov A.V."/>
            <person name="Beletsky A.V."/>
            <person name="Banks D."/>
            <person name="Pimenov N.V."/>
            <person name="Frank Y.A."/>
            <person name="Karnachuk O.V."/>
            <person name="Ravin N.V."/>
        </authorList>
    </citation>
    <scope>NUCLEOTIDE SEQUENCE [LARGE SCALE GENOMIC DNA]</scope>
    <source>
        <strain evidence="1">BY</strain>
    </source>
</reference>
<dbReference type="EMBL" id="CP030759">
    <property type="protein sequence ID" value="AXA34808.1"/>
    <property type="molecule type" value="Genomic_DNA"/>
</dbReference>
<dbReference type="Proteomes" id="UP000262583">
    <property type="component" value="Chromosome"/>
</dbReference>
<sequence>MQEENVLSSIFYKGDEQRLVVEHFPFGGRPSRLNEQLSRANPRSARLKNYGLPDRRLSWFRRPSD</sequence>
<accession>A0A2Z4Y1R5</accession>
<dbReference type="AlphaFoldDB" id="A0A2Z4Y1R5"/>
<proteinExistence type="predicted"/>
<evidence type="ECO:0000313" key="1">
    <source>
        <dbReference type="EMBL" id="AXA34808.1"/>
    </source>
</evidence>
<evidence type="ECO:0000313" key="2">
    <source>
        <dbReference type="Proteomes" id="UP000262583"/>
    </source>
</evidence>
<protein>
    <submittedName>
        <fullName evidence="1">Uncharacterized protein</fullName>
    </submittedName>
</protein>
<gene>
    <name evidence="1" type="ORF">BRCON_0031</name>
</gene>
<organism evidence="1 2">
    <name type="scientific">Sumerlaea chitinivorans</name>
    <dbReference type="NCBI Taxonomy" id="2250252"/>
    <lineage>
        <taxon>Bacteria</taxon>
        <taxon>Candidatus Sumerlaeota</taxon>
        <taxon>Candidatus Sumerlaeia</taxon>
        <taxon>Candidatus Sumerlaeales</taxon>
        <taxon>Candidatus Sumerlaeaceae</taxon>
        <taxon>Candidatus Sumerlaea</taxon>
    </lineage>
</organism>